<dbReference type="AlphaFoldDB" id="A0AAD8LJA6"/>
<keyword evidence="1" id="KW-0812">Transmembrane</keyword>
<proteinExistence type="predicted"/>
<dbReference type="EMBL" id="JAUHHV010000001">
    <property type="protein sequence ID" value="KAK1438490.1"/>
    <property type="molecule type" value="Genomic_DNA"/>
</dbReference>
<keyword evidence="1" id="KW-0472">Membrane</keyword>
<feature type="transmembrane region" description="Helical" evidence="1">
    <location>
        <begin position="39"/>
        <end position="62"/>
    </location>
</feature>
<comment type="caution">
    <text evidence="2">The sequence shown here is derived from an EMBL/GenBank/DDBJ whole genome shotgun (WGS) entry which is preliminary data.</text>
</comment>
<sequence>MPTLTDIYYLFSLKQSNLVLFVLFLFFASLNYHNTTKILMLFSAVHGLVTEAGINWTVYIIWFSAGMVSADCSVV</sequence>
<protein>
    <submittedName>
        <fullName evidence="2">Uncharacterized protein</fullName>
    </submittedName>
</protein>
<evidence type="ECO:0000256" key="1">
    <source>
        <dbReference type="SAM" id="Phobius"/>
    </source>
</evidence>
<accession>A0AAD8LJA6</accession>
<evidence type="ECO:0000313" key="2">
    <source>
        <dbReference type="EMBL" id="KAK1438490.1"/>
    </source>
</evidence>
<keyword evidence="3" id="KW-1185">Reference proteome</keyword>
<feature type="transmembrane region" description="Helical" evidence="1">
    <location>
        <begin position="6"/>
        <end position="27"/>
    </location>
</feature>
<evidence type="ECO:0000313" key="3">
    <source>
        <dbReference type="Proteomes" id="UP001229421"/>
    </source>
</evidence>
<keyword evidence="1" id="KW-1133">Transmembrane helix</keyword>
<dbReference type="Proteomes" id="UP001229421">
    <property type="component" value="Unassembled WGS sequence"/>
</dbReference>
<reference evidence="2" key="1">
    <citation type="journal article" date="2023" name="bioRxiv">
        <title>Improved chromosome-level genome assembly for marigold (Tagetes erecta).</title>
        <authorList>
            <person name="Jiang F."/>
            <person name="Yuan L."/>
            <person name="Wang S."/>
            <person name="Wang H."/>
            <person name="Xu D."/>
            <person name="Wang A."/>
            <person name="Fan W."/>
        </authorList>
    </citation>
    <scope>NUCLEOTIDE SEQUENCE</scope>
    <source>
        <strain evidence="2">WSJ</strain>
        <tissue evidence="2">Leaf</tissue>
    </source>
</reference>
<organism evidence="2 3">
    <name type="scientific">Tagetes erecta</name>
    <name type="common">African marigold</name>
    <dbReference type="NCBI Taxonomy" id="13708"/>
    <lineage>
        <taxon>Eukaryota</taxon>
        <taxon>Viridiplantae</taxon>
        <taxon>Streptophyta</taxon>
        <taxon>Embryophyta</taxon>
        <taxon>Tracheophyta</taxon>
        <taxon>Spermatophyta</taxon>
        <taxon>Magnoliopsida</taxon>
        <taxon>eudicotyledons</taxon>
        <taxon>Gunneridae</taxon>
        <taxon>Pentapetalae</taxon>
        <taxon>asterids</taxon>
        <taxon>campanulids</taxon>
        <taxon>Asterales</taxon>
        <taxon>Asteraceae</taxon>
        <taxon>Asteroideae</taxon>
        <taxon>Heliantheae alliance</taxon>
        <taxon>Tageteae</taxon>
        <taxon>Tagetes</taxon>
    </lineage>
</organism>
<name>A0AAD8LJA6_TARER</name>
<gene>
    <name evidence="2" type="ORF">QVD17_04299</name>
</gene>